<dbReference type="AlphaFoldDB" id="A0A813LTI4"/>
<sequence length="325" mass="34770">MAAGTPLVVPDRRPVTSQAPHDEWSAPQGSHSKRVQYFSSTHGDWIFAKVVATDTRGRLQIDKKPGVWFSADNPKIRLGRPDSHQSAAAQVAPVNGSQLNGGHGVPEAAPFSAGLREVAATIPQQARVLPAQPAATAAPSPSSAQNAAAFSEHPGALVGPDEQTRPRRLLPQDRIITLQPMPVSHSPLTVPAQYIGGISQATSSRSTPSVSGYPTTLGSNVPAAASAILVSCCLSCVRRCWFRFLLKLGLLTAPLPVSSFPVYNVSWLLKSVLLRLLQVQATMKTPIKQMRCVQSSQTHRITKPHGSAQLIRTALLLFLLWSSIS</sequence>
<evidence type="ECO:0000256" key="1">
    <source>
        <dbReference type="SAM" id="MobiDB-lite"/>
    </source>
</evidence>
<dbReference type="EMBL" id="CAJNNW010036468">
    <property type="protein sequence ID" value="CAE8734669.1"/>
    <property type="molecule type" value="Genomic_DNA"/>
</dbReference>
<organism evidence="3 4">
    <name type="scientific">Polarella glacialis</name>
    <name type="common">Dinoflagellate</name>
    <dbReference type="NCBI Taxonomy" id="89957"/>
    <lineage>
        <taxon>Eukaryota</taxon>
        <taxon>Sar</taxon>
        <taxon>Alveolata</taxon>
        <taxon>Dinophyceae</taxon>
        <taxon>Suessiales</taxon>
        <taxon>Suessiaceae</taxon>
        <taxon>Polarella</taxon>
    </lineage>
</organism>
<keyword evidence="5" id="KW-1185">Reference proteome</keyword>
<evidence type="ECO:0000313" key="2">
    <source>
        <dbReference type="EMBL" id="CAE8590361.1"/>
    </source>
</evidence>
<dbReference type="EMBL" id="CAJNNV010004234">
    <property type="protein sequence ID" value="CAE8590361.1"/>
    <property type="molecule type" value="Genomic_DNA"/>
</dbReference>
<feature type="region of interest" description="Disordered" evidence="1">
    <location>
        <begin position="1"/>
        <end position="31"/>
    </location>
</feature>
<dbReference type="Proteomes" id="UP000626109">
    <property type="component" value="Unassembled WGS sequence"/>
</dbReference>
<reference evidence="3" key="1">
    <citation type="submission" date="2021-02" db="EMBL/GenBank/DDBJ databases">
        <authorList>
            <person name="Dougan E. K."/>
            <person name="Rhodes N."/>
            <person name="Thang M."/>
            <person name="Chan C."/>
        </authorList>
    </citation>
    <scope>NUCLEOTIDE SEQUENCE</scope>
</reference>
<feature type="compositionally biased region" description="Basic and acidic residues" evidence="1">
    <location>
        <begin position="10"/>
        <end position="24"/>
    </location>
</feature>
<name>A0A813LTI4_POLGL</name>
<protein>
    <submittedName>
        <fullName evidence="3">Uncharacterized protein</fullName>
    </submittedName>
</protein>
<evidence type="ECO:0000313" key="3">
    <source>
        <dbReference type="EMBL" id="CAE8734669.1"/>
    </source>
</evidence>
<evidence type="ECO:0000313" key="5">
    <source>
        <dbReference type="Proteomes" id="UP000654075"/>
    </source>
</evidence>
<proteinExistence type="predicted"/>
<evidence type="ECO:0000313" key="4">
    <source>
        <dbReference type="Proteomes" id="UP000626109"/>
    </source>
</evidence>
<comment type="caution">
    <text evidence="3">The sequence shown here is derived from an EMBL/GenBank/DDBJ whole genome shotgun (WGS) entry which is preliminary data.</text>
</comment>
<gene>
    <name evidence="2" type="ORF">PGLA1383_LOCUS9083</name>
    <name evidence="3" type="ORF">PGLA2088_LOCUS47428</name>
</gene>
<accession>A0A813LTI4</accession>
<dbReference type="Proteomes" id="UP000654075">
    <property type="component" value="Unassembled WGS sequence"/>
</dbReference>